<sequence length="188" mass="21233">MPAPCDPAYAPIGDVSTALMMIDSRLKTLYSGRTTTDPEQQELIDQYTASISAQGARDVLDGACTLIYMYMKWLRLAHAEHDRDVIEYVVPSLVATLRQMTQNVRPEAIPTMVGLVISSAMELSPSLWRQQYGQWTQAEMVALEATVMLLAEHINRVTDDRDFATRLITDALSRAEEEEELYEEEDED</sequence>
<gene>
    <name evidence="1" type="ORF">IQ63_19440</name>
</gene>
<dbReference type="PATRIC" id="fig|42234.21.peg.4011"/>
<comment type="caution">
    <text evidence="1">The sequence shown here is derived from an EMBL/GenBank/DDBJ whole genome shotgun (WGS) entry which is preliminary data.</text>
</comment>
<protein>
    <submittedName>
        <fullName evidence="1">Uncharacterized protein</fullName>
    </submittedName>
</protein>
<accession>A0A0L0K643</accession>
<reference evidence="2" key="1">
    <citation type="submission" date="2014-07" db="EMBL/GenBank/DDBJ databases">
        <title>Genome sequencing of plant-pathogenic Streptomyces species.</title>
        <authorList>
            <person name="Harrison J."/>
            <person name="Sapp M."/>
            <person name="Thwaites R."/>
            <person name="Studholme D.J."/>
        </authorList>
    </citation>
    <scope>NUCLEOTIDE SEQUENCE [LARGE SCALE GENOMIC DNA]</scope>
    <source>
        <strain evidence="2">NCPPB 4445</strain>
    </source>
</reference>
<evidence type="ECO:0000313" key="1">
    <source>
        <dbReference type="EMBL" id="KND33572.1"/>
    </source>
</evidence>
<dbReference type="AlphaFoldDB" id="A0A0L0K643"/>
<evidence type="ECO:0000313" key="2">
    <source>
        <dbReference type="Proteomes" id="UP000037151"/>
    </source>
</evidence>
<dbReference type="RefSeq" id="WP_050371785.1">
    <property type="nucleotide sequence ID" value="NZ_KQ257821.1"/>
</dbReference>
<name>A0A0L0K643_9ACTN</name>
<dbReference type="EMBL" id="JPPY01000123">
    <property type="protein sequence ID" value="KND33572.1"/>
    <property type="molecule type" value="Genomic_DNA"/>
</dbReference>
<proteinExistence type="predicted"/>
<organism evidence="1 2">
    <name type="scientific">Streptomyces acidiscabies</name>
    <dbReference type="NCBI Taxonomy" id="42234"/>
    <lineage>
        <taxon>Bacteria</taxon>
        <taxon>Bacillati</taxon>
        <taxon>Actinomycetota</taxon>
        <taxon>Actinomycetes</taxon>
        <taxon>Kitasatosporales</taxon>
        <taxon>Streptomycetaceae</taxon>
        <taxon>Streptomyces</taxon>
    </lineage>
</organism>
<dbReference type="OrthoDB" id="3472681at2"/>
<dbReference type="Proteomes" id="UP000037151">
    <property type="component" value="Unassembled WGS sequence"/>
</dbReference>